<accession>A0A4P8HNS0</accession>
<protein>
    <submittedName>
        <fullName evidence="7">Pyridoxal-phosphate dependent enzyme</fullName>
    </submittedName>
    <submittedName>
        <fullName evidence="6">Threonine dehydratase</fullName>
        <ecNumber evidence="6">4.3.1.19</ecNumber>
    </submittedName>
</protein>
<dbReference type="AlphaFoldDB" id="A0A4P8HNS0"/>
<dbReference type="Proteomes" id="UP000298763">
    <property type="component" value="Chromosome"/>
</dbReference>
<organism evidence="6 9">
    <name type="scientific">Pseudoduganella umbonata</name>
    <dbReference type="NCBI Taxonomy" id="864828"/>
    <lineage>
        <taxon>Bacteria</taxon>
        <taxon>Pseudomonadati</taxon>
        <taxon>Pseudomonadota</taxon>
        <taxon>Betaproteobacteria</taxon>
        <taxon>Burkholderiales</taxon>
        <taxon>Oxalobacteraceae</taxon>
        <taxon>Telluria group</taxon>
        <taxon>Pseudoduganella</taxon>
    </lineage>
</organism>
<dbReference type="PANTHER" id="PTHR48078:SF6">
    <property type="entry name" value="L-THREONINE DEHYDRATASE CATABOLIC TDCB"/>
    <property type="match status" value="1"/>
</dbReference>
<reference evidence="6 9" key="2">
    <citation type="submission" date="2020-08" db="EMBL/GenBank/DDBJ databases">
        <title>Genomic Encyclopedia of Type Strains, Phase III (KMG-III): the genomes of soil and plant-associated and newly described type strains.</title>
        <authorList>
            <person name="Whitman W."/>
        </authorList>
    </citation>
    <scope>NUCLEOTIDE SEQUENCE [LARGE SCALE GENOMIC DNA]</scope>
    <source>
        <strain evidence="6 9">CECT 7753</strain>
    </source>
</reference>
<gene>
    <name evidence="7" type="ORF">FCL38_06390</name>
    <name evidence="6" type="ORF">FHS02_000881</name>
</gene>
<evidence type="ECO:0000256" key="1">
    <source>
        <dbReference type="ARBA" id="ARBA00001933"/>
    </source>
</evidence>
<evidence type="ECO:0000313" key="6">
    <source>
        <dbReference type="EMBL" id="MBB3220094.1"/>
    </source>
</evidence>
<keyword evidence="4 6" id="KW-0456">Lyase</keyword>
<evidence type="ECO:0000313" key="9">
    <source>
        <dbReference type="Proteomes" id="UP000584325"/>
    </source>
</evidence>
<dbReference type="InterPro" id="IPR036052">
    <property type="entry name" value="TrpB-like_PALP_sf"/>
</dbReference>
<feature type="domain" description="Tryptophan synthase beta chain-like PALP" evidence="5">
    <location>
        <begin position="50"/>
        <end position="324"/>
    </location>
</feature>
<reference evidence="7 8" key="1">
    <citation type="submission" date="2019-05" db="EMBL/GenBank/DDBJ databases">
        <title>Draft Genome Sequences of Six Type Strains of the Genus Massilia.</title>
        <authorList>
            <person name="Miess H."/>
            <person name="Frediansyhah A."/>
            <person name="Gross H."/>
        </authorList>
    </citation>
    <scope>NUCLEOTIDE SEQUENCE [LARGE SCALE GENOMIC DNA]</scope>
    <source>
        <strain evidence="7 8">DSMZ 26121</strain>
    </source>
</reference>
<dbReference type="GO" id="GO:0003941">
    <property type="term" value="F:L-serine ammonia-lyase activity"/>
    <property type="evidence" value="ECO:0007669"/>
    <property type="project" value="TreeGrafter"/>
</dbReference>
<proteinExistence type="inferred from homology"/>
<dbReference type="Proteomes" id="UP000584325">
    <property type="component" value="Unassembled WGS sequence"/>
</dbReference>
<keyword evidence="8" id="KW-1185">Reference proteome</keyword>
<dbReference type="SUPFAM" id="SSF53686">
    <property type="entry name" value="Tryptophan synthase beta subunit-like PLP-dependent enzymes"/>
    <property type="match status" value="1"/>
</dbReference>
<dbReference type="EMBL" id="CP040017">
    <property type="protein sequence ID" value="QCP10094.1"/>
    <property type="molecule type" value="Genomic_DNA"/>
</dbReference>
<keyword evidence="3" id="KW-0663">Pyridoxal phosphate</keyword>
<dbReference type="GO" id="GO:0004794">
    <property type="term" value="F:threonine deaminase activity"/>
    <property type="evidence" value="ECO:0007669"/>
    <property type="project" value="UniProtKB-EC"/>
</dbReference>
<evidence type="ECO:0000313" key="8">
    <source>
        <dbReference type="Proteomes" id="UP000298763"/>
    </source>
</evidence>
<evidence type="ECO:0000256" key="4">
    <source>
        <dbReference type="ARBA" id="ARBA00023239"/>
    </source>
</evidence>
<name>A0A4P8HNS0_9BURK</name>
<comment type="similarity">
    <text evidence="2">Belongs to the serine/threonine dehydratase family.</text>
</comment>
<evidence type="ECO:0000313" key="7">
    <source>
        <dbReference type="EMBL" id="QCP10094.1"/>
    </source>
</evidence>
<dbReference type="Pfam" id="PF00291">
    <property type="entry name" value="PALP"/>
    <property type="match status" value="1"/>
</dbReference>
<dbReference type="GO" id="GO:0006565">
    <property type="term" value="P:L-serine catabolic process"/>
    <property type="evidence" value="ECO:0007669"/>
    <property type="project" value="TreeGrafter"/>
</dbReference>
<dbReference type="GO" id="GO:0006567">
    <property type="term" value="P:L-threonine catabolic process"/>
    <property type="evidence" value="ECO:0007669"/>
    <property type="project" value="TreeGrafter"/>
</dbReference>
<dbReference type="InterPro" id="IPR001926">
    <property type="entry name" value="TrpB-like_PALP"/>
</dbReference>
<evidence type="ECO:0000256" key="2">
    <source>
        <dbReference type="ARBA" id="ARBA00010869"/>
    </source>
</evidence>
<dbReference type="InterPro" id="IPR050147">
    <property type="entry name" value="Ser/Thr_Dehydratase"/>
</dbReference>
<dbReference type="FunFam" id="3.40.50.1100:FF:000005">
    <property type="entry name" value="Threonine dehydratase catabolic"/>
    <property type="match status" value="1"/>
</dbReference>
<dbReference type="GO" id="GO:0009097">
    <property type="term" value="P:isoleucine biosynthetic process"/>
    <property type="evidence" value="ECO:0007669"/>
    <property type="project" value="TreeGrafter"/>
</dbReference>
<evidence type="ECO:0000259" key="5">
    <source>
        <dbReference type="Pfam" id="PF00291"/>
    </source>
</evidence>
<comment type="cofactor">
    <cofactor evidence="1">
        <name>pyridoxal 5'-phosphate</name>
        <dbReference type="ChEBI" id="CHEBI:597326"/>
    </cofactor>
</comment>
<sequence length="358" mass="37501">MHPPVPTLLPHSLLSHRYPTVPEIRASAGRLAGRILHTPVWRWQTGVIEESFGGTGDVWLKLELFQKTGTFKLRGALNCIDALDAAERARGVVAVSAGNHAVAVAYTARLAGCSAKVVMPRHASPARIAACRDLGADVILMPDVHQAFAYGSDIARDEGRSMLHPYEGPLTALGTATIGLELMEQVPGLDAVVVPIGGGGLCGGIAAAVKQVNPACAVYGVEPFGADAMFRSFRSGQQERLERVDTVADSLCAPQTLPYSLALCRHFVDDVVRVTDDEICRAMLDLFRDAKLVAEPAAAVATAALMGPLRARLSGKKVALVVCGSNIDAASFAELLGRGARVREGGQGAGVAAAAARA</sequence>
<dbReference type="RefSeq" id="WP_137312980.1">
    <property type="nucleotide sequence ID" value="NZ_CP040017.1"/>
</dbReference>
<dbReference type="EMBL" id="JACHXS010000001">
    <property type="protein sequence ID" value="MBB3220094.1"/>
    <property type="molecule type" value="Genomic_DNA"/>
</dbReference>
<dbReference type="EC" id="4.3.1.19" evidence="6"/>
<dbReference type="PANTHER" id="PTHR48078">
    <property type="entry name" value="THREONINE DEHYDRATASE, MITOCHONDRIAL-RELATED"/>
    <property type="match status" value="1"/>
</dbReference>
<dbReference type="Gene3D" id="3.40.50.1100">
    <property type="match status" value="2"/>
</dbReference>
<evidence type="ECO:0000256" key="3">
    <source>
        <dbReference type="ARBA" id="ARBA00022898"/>
    </source>
</evidence>
<dbReference type="OrthoDB" id="9811476at2"/>